<keyword evidence="1" id="KW-0732">Signal</keyword>
<dbReference type="Proteomes" id="UP000824041">
    <property type="component" value="Unassembled WGS sequence"/>
</dbReference>
<dbReference type="SUPFAM" id="SSF55816">
    <property type="entry name" value="5'-nucleotidase (syn. UDP-sugar hydrolase), C-terminal domain"/>
    <property type="match status" value="1"/>
</dbReference>
<sequence length="611" mass="67292">MGRTNRKGEIRNVNKKYTCAIGAIMGAVILGGTCFGMETVSAAETKDRVDIQILATSDLHGKFDPYDYAINEESTAGSMAQIQTAVKELRNDNTVLIDVGDSVQGNSAELFLEDELHPMIQGMNLMDYDVWVTGNHEYDQGLDILKRLIAQQEATTLVGNVRDAEGEPLADGYTILERGGVKIAVIGMVTPNISRWSGEDGEYVASDPVEETRKIIDEIGDDVDLIIAAEHMGENNEYDVANSGVNDLAEACPEIDLIIAAHEHKLVEGTTVNDVLIVENQDAAQTMAQVNFTLEKGEDGQYEIAERTSKSLKMADYAPDEAFMEELSWADEKAKEDANQVVGKLVGGDLVPENEIEGIPQARIQETPLMDLINEVQMYYSGADVSAAALFADNANMEEGDIRKCDMSLIYKFGNTLYKLEMTGAQLKKYMEWSASYYNTFQEGDLTISFNPEMPGYLYDMFSGVTYDINISKEPGSRIENLKRMDGTEIKDDDVLTIAVNNYRATTQLLAPGAVYEEGEELPKLLEIDVRGELGGVREMIGDYIVNVKGGTLEVPEVTGNWKLTGYSWDEEKHEEAVNLINEGVISLESGDSTKVINGKSITEKDLEAVQ</sequence>
<dbReference type="PRINTS" id="PR01607">
    <property type="entry name" value="APYRASEFAMLY"/>
</dbReference>
<dbReference type="GO" id="GO:0016788">
    <property type="term" value="F:hydrolase activity, acting on ester bonds"/>
    <property type="evidence" value="ECO:0007669"/>
    <property type="project" value="InterPro"/>
</dbReference>
<organism evidence="5 6">
    <name type="scientific">Candidatus Blautia faecigallinarum</name>
    <dbReference type="NCBI Taxonomy" id="2838488"/>
    <lineage>
        <taxon>Bacteria</taxon>
        <taxon>Bacillati</taxon>
        <taxon>Bacillota</taxon>
        <taxon>Clostridia</taxon>
        <taxon>Lachnospirales</taxon>
        <taxon>Lachnospiraceae</taxon>
        <taxon>Blautia</taxon>
    </lineage>
</organism>
<evidence type="ECO:0000256" key="1">
    <source>
        <dbReference type="ARBA" id="ARBA00022729"/>
    </source>
</evidence>
<dbReference type="AlphaFoldDB" id="A0A9D2DS77"/>
<name>A0A9D2DS77_9FIRM</name>
<comment type="caution">
    <text evidence="5">The sequence shown here is derived from an EMBL/GenBank/DDBJ whole genome shotgun (WGS) entry which is preliminary data.</text>
</comment>
<keyword evidence="2" id="KW-0378">Hydrolase</keyword>
<reference evidence="5" key="1">
    <citation type="journal article" date="2021" name="PeerJ">
        <title>Extensive microbial diversity within the chicken gut microbiome revealed by metagenomics and culture.</title>
        <authorList>
            <person name="Gilroy R."/>
            <person name="Ravi A."/>
            <person name="Getino M."/>
            <person name="Pursley I."/>
            <person name="Horton D.L."/>
            <person name="Alikhan N.F."/>
            <person name="Baker D."/>
            <person name="Gharbi K."/>
            <person name="Hall N."/>
            <person name="Watson M."/>
            <person name="Adriaenssens E.M."/>
            <person name="Foster-Nyarko E."/>
            <person name="Jarju S."/>
            <person name="Secka A."/>
            <person name="Antonio M."/>
            <person name="Oren A."/>
            <person name="Chaudhuri R.R."/>
            <person name="La Ragione R."/>
            <person name="Hildebrand F."/>
            <person name="Pallen M.J."/>
        </authorList>
    </citation>
    <scope>NUCLEOTIDE SEQUENCE</scope>
    <source>
        <strain evidence="5">14324</strain>
    </source>
</reference>
<dbReference type="EMBL" id="DXBU01000056">
    <property type="protein sequence ID" value="HIZ21994.1"/>
    <property type="molecule type" value="Genomic_DNA"/>
</dbReference>
<dbReference type="Gene3D" id="3.60.21.10">
    <property type="match status" value="1"/>
</dbReference>
<accession>A0A9D2DS77</accession>
<dbReference type="InterPro" id="IPR008334">
    <property type="entry name" value="5'-Nucleotdase_C"/>
</dbReference>
<dbReference type="GO" id="GO:0000166">
    <property type="term" value="F:nucleotide binding"/>
    <property type="evidence" value="ECO:0007669"/>
    <property type="project" value="UniProtKB-KW"/>
</dbReference>
<evidence type="ECO:0000259" key="3">
    <source>
        <dbReference type="Pfam" id="PF00149"/>
    </source>
</evidence>
<dbReference type="Pfam" id="PF00149">
    <property type="entry name" value="Metallophos"/>
    <property type="match status" value="1"/>
</dbReference>
<dbReference type="GO" id="GO:0030288">
    <property type="term" value="C:outer membrane-bounded periplasmic space"/>
    <property type="evidence" value="ECO:0007669"/>
    <property type="project" value="TreeGrafter"/>
</dbReference>
<dbReference type="InterPro" id="IPR006146">
    <property type="entry name" value="5'-Nucleotdase_CS"/>
</dbReference>
<comment type="similarity">
    <text evidence="2">Belongs to the 5'-nucleotidase family.</text>
</comment>
<dbReference type="PROSITE" id="PS00785">
    <property type="entry name" value="5_NUCLEOTIDASE_1"/>
    <property type="match status" value="1"/>
</dbReference>
<gene>
    <name evidence="5" type="ORF">IAA21_04230</name>
</gene>
<dbReference type="PANTHER" id="PTHR11575:SF6">
    <property type="entry name" value="2',3'-CYCLIC-NUCLEOTIDE 2'-PHOSPHODIESTERASE_3'-NUCLEOTIDASE"/>
    <property type="match status" value="1"/>
</dbReference>
<evidence type="ECO:0000256" key="2">
    <source>
        <dbReference type="RuleBase" id="RU362119"/>
    </source>
</evidence>
<dbReference type="InterPro" id="IPR029052">
    <property type="entry name" value="Metallo-depent_PP-like"/>
</dbReference>
<proteinExistence type="inferred from homology"/>
<dbReference type="Gene3D" id="3.90.780.10">
    <property type="entry name" value="5'-Nucleotidase, C-terminal domain"/>
    <property type="match status" value="1"/>
</dbReference>
<dbReference type="SUPFAM" id="SSF56300">
    <property type="entry name" value="Metallo-dependent phosphatases"/>
    <property type="match status" value="1"/>
</dbReference>
<dbReference type="Pfam" id="PF02872">
    <property type="entry name" value="5_nucleotid_C"/>
    <property type="match status" value="1"/>
</dbReference>
<dbReference type="InterPro" id="IPR006179">
    <property type="entry name" value="5_nucleotidase/apyrase"/>
</dbReference>
<evidence type="ECO:0000313" key="6">
    <source>
        <dbReference type="Proteomes" id="UP000824041"/>
    </source>
</evidence>
<keyword evidence="2" id="KW-0547">Nucleotide-binding</keyword>
<feature type="domain" description="5'-Nucleotidase C-terminal" evidence="4">
    <location>
        <begin position="361"/>
        <end position="506"/>
    </location>
</feature>
<evidence type="ECO:0000259" key="4">
    <source>
        <dbReference type="Pfam" id="PF02872"/>
    </source>
</evidence>
<feature type="domain" description="Calcineurin-like phosphoesterase" evidence="3">
    <location>
        <begin position="52"/>
        <end position="265"/>
    </location>
</feature>
<dbReference type="InterPro" id="IPR004843">
    <property type="entry name" value="Calcineurin-like_PHP"/>
</dbReference>
<dbReference type="PANTHER" id="PTHR11575">
    <property type="entry name" value="5'-NUCLEOTIDASE-RELATED"/>
    <property type="match status" value="1"/>
</dbReference>
<dbReference type="GO" id="GO:0046872">
    <property type="term" value="F:metal ion binding"/>
    <property type="evidence" value="ECO:0007669"/>
    <property type="project" value="InterPro"/>
</dbReference>
<evidence type="ECO:0000313" key="5">
    <source>
        <dbReference type="EMBL" id="HIZ21994.1"/>
    </source>
</evidence>
<reference evidence="5" key="2">
    <citation type="submission" date="2021-04" db="EMBL/GenBank/DDBJ databases">
        <authorList>
            <person name="Gilroy R."/>
        </authorList>
    </citation>
    <scope>NUCLEOTIDE SEQUENCE</scope>
    <source>
        <strain evidence="5">14324</strain>
    </source>
</reference>
<dbReference type="InterPro" id="IPR036907">
    <property type="entry name" value="5'-Nucleotdase_C_sf"/>
</dbReference>
<dbReference type="GO" id="GO:0009166">
    <property type="term" value="P:nucleotide catabolic process"/>
    <property type="evidence" value="ECO:0007669"/>
    <property type="project" value="InterPro"/>
</dbReference>
<protein>
    <submittedName>
        <fullName evidence="5">5'-nucleotidase C-terminal domain-containing protein</fullName>
    </submittedName>
</protein>